<sequence length="90" mass="8800">MTVDPAAAVAGPVLSVTTSALSVIVVVTRAWGLLPLLLAGLGSALVEVLLAVLAIGPPVTGTAKLTVLLALAALARDAIAVQVTIPVVAL</sequence>
<gene>
    <name evidence="2" type="ORF">E5S67_06135</name>
</gene>
<dbReference type="Proteomes" id="UP000702425">
    <property type="component" value="Unassembled WGS sequence"/>
</dbReference>
<evidence type="ECO:0000313" key="3">
    <source>
        <dbReference type="Proteomes" id="UP000702425"/>
    </source>
</evidence>
<keyword evidence="1" id="KW-0812">Transmembrane</keyword>
<keyword evidence="1" id="KW-1133">Transmembrane helix</keyword>
<evidence type="ECO:0000313" key="2">
    <source>
        <dbReference type="EMBL" id="NQE38350.1"/>
    </source>
</evidence>
<comment type="caution">
    <text evidence="2">The sequence shown here is derived from an EMBL/GenBank/DDBJ whole genome shotgun (WGS) entry which is preliminary data.</text>
</comment>
<dbReference type="EMBL" id="SRRZ01000209">
    <property type="protein sequence ID" value="NQE38350.1"/>
    <property type="molecule type" value="Genomic_DNA"/>
</dbReference>
<keyword evidence="3" id="KW-1185">Reference proteome</keyword>
<organism evidence="2 3">
    <name type="scientific">Microcoleus asticus IPMA8</name>
    <dbReference type="NCBI Taxonomy" id="2563858"/>
    <lineage>
        <taxon>Bacteria</taxon>
        <taxon>Bacillati</taxon>
        <taxon>Cyanobacteriota</taxon>
        <taxon>Cyanophyceae</taxon>
        <taxon>Oscillatoriophycideae</taxon>
        <taxon>Oscillatoriales</taxon>
        <taxon>Microcoleaceae</taxon>
        <taxon>Microcoleus</taxon>
        <taxon>Microcoleus asticus</taxon>
    </lineage>
</organism>
<evidence type="ECO:0000256" key="1">
    <source>
        <dbReference type="SAM" id="Phobius"/>
    </source>
</evidence>
<reference evidence="2 3" key="1">
    <citation type="journal article" date="2020" name="Sci. Rep.">
        <title>A novel cyanobacterial geosmin producer, revising GeoA distribution and dispersion patterns in Bacteria.</title>
        <authorList>
            <person name="Churro C."/>
            <person name="Semedo-Aguiar A.P."/>
            <person name="Silva A.D."/>
            <person name="Pereira-Leal J.B."/>
            <person name="Leite R.B."/>
        </authorList>
    </citation>
    <scope>NUCLEOTIDE SEQUENCE [LARGE SCALE GENOMIC DNA]</scope>
    <source>
        <strain evidence="2 3">IPMA8</strain>
    </source>
</reference>
<feature type="transmembrane region" description="Helical" evidence="1">
    <location>
        <begin position="6"/>
        <end position="27"/>
    </location>
</feature>
<keyword evidence="1" id="KW-0472">Membrane</keyword>
<proteinExistence type="predicted"/>
<feature type="transmembrane region" description="Helical" evidence="1">
    <location>
        <begin position="34"/>
        <end position="55"/>
    </location>
</feature>
<accession>A0ABX2D6Q8</accession>
<name>A0ABX2D6Q8_9CYAN</name>
<protein>
    <submittedName>
        <fullName evidence="2">Uncharacterized protein</fullName>
    </submittedName>
</protein>